<sequence>MKLMMDIFYFSPLRIYYRYTIFRFLLLVQRLVGLAWWLAAYQKAKKIPYYSCAGKLCQVASSRSFIFIIYDLFYFACDALFFCMRYWRSNRRKRRRYCTTFLLGRWNI</sequence>
<comment type="caution">
    <text evidence="2">The sequence shown here is derived from an EMBL/GenBank/DDBJ whole genome shotgun (WGS) entry which is preliminary data.</text>
</comment>
<evidence type="ECO:0000313" key="2">
    <source>
        <dbReference type="EMBL" id="KAK3313763.1"/>
    </source>
</evidence>
<evidence type="ECO:0000256" key="1">
    <source>
        <dbReference type="SAM" id="Phobius"/>
    </source>
</evidence>
<feature type="transmembrane region" description="Helical" evidence="1">
    <location>
        <begin position="21"/>
        <end position="39"/>
    </location>
</feature>
<dbReference type="Proteomes" id="UP001283341">
    <property type="component" value="Unassembled WGS sequence"/>
</dbReference>
<reference evidence="2" key="2">
    <citation type="submission" date="2023-06" db="EMBL/GenBank/DDBJ databases">
        <authorList>
            <consortium name="Lawrence Berkeley National Laboratory"/>
            <person name="Haridas S."/>
            <person name="Hensen N."/>
            <person name="Bonometti L."/>
            <person name="Westerberg I."/>
            <person name="Brannstrom I.O."/>
            <person name="Guillou S."/>
            <person name="Cros-Aarteil S."/>
            <person name="Calhoun S."/>
            <person name="Kuo A."/>
            <person name="Mondo S."/>
            <person name="Pangilinan J."/>
            <person name="Riley R."/>
            <person name="Labutti K."/>
            <person name="Andreopoulos B."/>
            <person name="Lipzen A."/>
            <person name="Chen C."/>
            <person name="Yanf M."/>
            <person name="Daum C."/>
            <person name="Ng V."/>
            <person name="Clum A."/>
            <person name="Steindorff A."/>
            <person name="Ohm R."/>
            <person name="Martin F."/>
            <person name="Silar P."/>
            <person name="Natvig D."/>
            <person name="Lalanne C."/>
            <person name="Gautier V."/>
            <person name="Ament-Velasquez S.L."/>
            <person name="Kruys A."/>
            <person name="Hutchinson M.I."/>
            <person name="Powell A.J."/>
            <person name="Barry K."/>
            <person name="Miller A.N."/>
            <person name="Grigoriev I.V."/>
            <person name="Debuchy R."/>
            <person name="Gladieux P."/>
            <person name="Thoren M.H."/>
            <person name="Johannesson H."/>
        </authorList>
    </citation>
    <scope>NUCLEOTIDE SEQUENCE</scope>
    <source>
        <strain evidence="2">CBS 118394</strain>
    </source>
</reference>
<keyword evidence="1" id="KW-1133">Transmembrane helix</keyword>
<gene>
    <name evidence="2" type="ORF">B0H66DRAFT_360582</name>
</gene>
<name>A0AAE0HVN8_9PEZI</name>
<evidence type="ECO:0000313" key="3">
    <source>
        <dbReference type="Proteomes" id="UP001283341"/>
    </source>
</evidence>
<reference evidence="2" key="1">
    <citation type="journal article" date="2023" name="Mol. Phylogenet. Evol.">
        <title>Genome-scale phylogeny and comparative genomics of the fungal order Sordariales.</title>
        <authorList>
            <person name="Hensen N."/>
            <person name="Bonometti L."/>
            <person name="Westerberg I."/>
            <person name="Brannstrom I.O."/>
            <person name="Guillou S."/>
            <person name="Cros-Aarteil S."/>
            <person name="Calhoun S."/>
            <person name="Haridas S."/>
            <person name="Kuo A."/>
            <person name="Mondo S."/>
            <person name="Pangilinan J."/>
            <person name="Riley R."/>
            <person name="LaButti K."/>
            <person name="Andreopoulos B."/>
            <person name="Lipzen A."/>
            <person name="Chen C."/>
            <person name="Yan M."/>
            <person name="Daum C."/>
            <person name="Ng V."/>
            <person name="Clum A."/>
            <person name="Steindorff A."/>
            <person name="Ohm R.A."/>
            <person name="Martin F."/>
            <person name="Silar P."/>
            <person name="Natvig D.O."/>
            <person name="Lalanne C."/>
            <person name="Gautier V."/>
            <person name="Ament-Velasquez S.L."/>
            <person name="Kruys A."/>
            <person name="Hutchinson M.I."/>
            <person name="Powell A.J."/>
            <person name="Barry K."/>
            <person name="Miller A.N."/>
            <person name="Grigoriev I.V."/>
            <person name="Debuchy R."/>
            <person name="Gladieux P."/>
            <person name="Hiltunen Thoren M."/>
            <person name="Johannesson H."/>
        </authorList>
    </citation>
    <scope>NUCLEOTIDE SEQUENCE</scope>
    <source>
        <strain evidence="2">CBS 118394</strain>
    </source>
</reference>
<keyword evidence="1" id="KW-0472">Membrane</keyword>
<organism evidence="2 3">
    <name type="scientific">Apodospora peruviana</name>
    <dbReference type="NCBI Taxonomy" id="516989"/>
    <lineage>
        <taxon>Eukaryota</taxon>
        <taxon>Fungi</taxon>
        <taxon>Dikarya</taxon>
        <taxon>Ascomycota</taxon>
        <taxon>Pezizomycotina</taxon>
        <taxon>Sordariomycetes</taxon>
        <taxon>Sordariomycetidae</taxon>
        <taxon>Sordariales</taxon>
        <taxon>Lasiosphaeriaceae</taxon>
        <taxon>Apodospora</taxon>
    </lineage>
</organism>
<keyword evidence="1" id="KW-0812">Transmembrane</keyword>
<dbReference type="EMBL" id="JAUEDM010000007">
    <property type="protein sequence ID" value="KAK3313763.1"/>
    <property type="molecule type" value="Genomic_DNA"/>
</dbReference>
<proteinExistence type="predicted"/>
<dbReference type="AlphaFoldDB" id="A0AAE0HVN8"/>
<keyword evidence="3" id="KW-1185">Reference proteome</keyword>
<feature type="transmembrane region" description="Helical" evidence="1">
    <location>
        <begin position="65"/>
        <end position="87"/>
    </location>
</feature>
<accession>A0AAE0HVN8</accession>
<protein>
    <submittedName>
        <fullName evidence="2">Uncharacterized protein</fullName>
    </submittedName>
</protein>